<dbReference type="EMBL" id="LFJN01000021">
    <property type="protein sequence ID" value="KPI37896.1"/>
    <property type="molecule type" value="Genomic_DNA"/>
</dbReference>
<comment type="caution">
    <text evidence="2">The sequence shown here is derived from an EMBL/GenBank/DDBJ whole genome shotgun (WGS) entry which is preliminary data.</text>
</comment>
<gene>
    <name evidence="2" type="ORF">AB675_3023</name>
</gene>
<evidence type="ECO:0000313" key="3">
    <source>
        <dbReference type="Proteomes" id="UP000038010"/>
    </source>
</evidence>
<proteinExistence type="predicted"/>
<name>A0A0N1NXA9_9EURO</name>
<evidence type="ECO:0000256" key="1">
    <source>
        <dbReference type="SAM" id="MobiDB-lite"/>
    </source>
</evidence>
<reference evidence="2 3" key="1">
    <citation type="submission" date="2015-06" db="EMBL/GenBank/DDBJ databases">
        <title>Draft genome of the ant-associated black yeast Phialophora attae CBS 131958.</title>
        <authorList>
            <person name="Moreno L.F."/>
            <person name="Stielow B.J."/>
            <person name="de Hoog S."/>
            <person name="Vicente V.A."/>
            <person name="Weiss V.A."/>
            <person name="de Vries M."/>
            <person name="Cruz L.M."/>
            <person name="Souza E.M."/>
        </authorList>
    </citation>
    <scope>NUCLEOTIDE SEQUENCE [LARGE SCALE GENOMIC DNA]</scope>
    <source>
        <strain evidence="2 3">CBS 131958</strain>
    </source>
</reference>
<dbReference type="GeneID" id="28734922"/>
<protein>
    <submittedName>
        <fullName evidence="2">Uncharacterized protein</fullName>
    </submittedName>
</protein>
<sequence length="150" mass="15582">MAAPQPTAADSQATSTIEASIALVFQHTTFAQFARGYKALRSIALDNTLSNEVAGRANKEVLHATLRGVLWFVHPGAGRQDVVDFNNLARETTELYRRAEPPRLARSAQAEGAGSGGVAGNSGVDEVQMGGETAGEDDGAGGEGNVEPTS</sequence>
<dbReference type="RefSeq" id="XP_017997859.1">
    <property type="nucleotide sequence ID" value="XM_018143042.1"/>
</dbReference>
<dbReference type="Proteomes" id="UP000038010">
    <property type="component" value="Unassembled WGS sequence"/>
</dbReference>
<organism evidence="2 3">
    <name type="scientific">Cyphellophora attinorum</name>
    <dbReference type="NCBI Taxonomy" id="1664694"/>
    <lineage>
        <taxon>Eukaryota</taxon>
        <taxon>Fungi</taxon>
        <taxon>Dikarya</taxon>
        <taxon>Ascomycota</taxon>
        <taxon>Pezizomycotina</taxon>
        <taxon>Eurotiomycetes</taxon>
        <taxon>Chaetothyriomycetidae</taxon>
        <taxon>Chaetothyriales</taxon>
        <taxon>Cyphellophoraceae</taxon>
        <taxon>Cyphellophora</taxon>
    </lineage>
</organism>
<dbReference type="AlphaFoldDB" id="A0A0N1NXA9"/>
<keyword evidence="3" id="KW-1185">Reference proteome</keyword>
<evidence type="ECO:0000313" key="2">
    <source>
        <dbReference type="EMBL" id="KPI37896.1"/>
    </source>
</evidence>
<accession>A0A0N1NXA9</accession>
<dbReference type="VEuPathDB" id="FungiDB:AB675_3023"/>
<feature type="region of interest" description="Disordered" evidence="1">
    <location>
        <begin position="99"/>
        <end position="150"/>
    </location>
</feature>